<organism evidence="2 3">
    <name type="scientific">Vespula vulgaris</name>
    <name type="common">Yellow jacket</name>
    <name type="synonym">Wasp</name>
    <dbReference type="NCBI Taxonomy" id="7454"/>
    <lineage>
        <taxon>Eukaryota</taxon>
        <taxon>Metazoa</taxon>
        <taxon>Ecdysozoa</taxon>
        <taxon>Arthropoda</taxon>
        <taxon>Hexapoda</taxon>
        <taxon>Insecta</taxon>
        <taxon>Pterygota</taxon>
        <taxon>Neoptera</taxon>
        <taxon>Endopterygota</taxon>
        <taxon>Hymenoptera</taxon>
        <taxon>Apocrita</taxon>
        <taxon>Aculeata</taxon>
        <taxon>Vespoidea</taxon>
        <taxon>Vespidae</taxon>
        <taxon>Vespinae</taxon>
        <taxon>Vespula</taxon>
    </lineage>
</organism>
<evidence type="ECO:0000256" key="1">
    <source>
        <dbReference type="SAM" id="Phobius"/>
    </source>
</evidence>
<proteinExistence type="predicted"/>
<evidence type="ECO:0000313" key="3">
    <source>
        <dbReference type="Proteomes" id="UP000614350"/>
    </source>
</evidence>
<dbReference type="EMBL" id="JACSEA010000022">
    <property type="protein sequence ID" value="KAF7380058.1"/>
    <property type="molecule type" value="Genomic_DNA"/>
</dbReference>
<accession>A0A834MRA3</accession>
<dbReference type="AlphaFoldDB" id="A0A834MRA3"/>
<feature type="transmembrane region" description="Helical" evidence="1">
    <location>
        <begin position="36"/>
        <end position="56"/>
    </location>
</feature>
<keyword evidence="3" id="KW-1185">Reference proteome</keyword>
<sequence length="222" mass="24653">MDLVQAAVAAAQAETAAAYATEESIFCRGSWDIADSVVGGSVVVVMVVMVVVVVGGDCGDADARIIVEYIPQSFLKRFLNYKFVLPSNTGSSNLQVLFNRTTISDLQSRIIVATSIEARKSLNTDDDGLTCARNKLYTFHILTLNAQKRKHVHAALRKKNKKKRKRQYHRLTDKDQLISNYKASDVSNESQQVCSYGYTEFSTTPGLAICFCQDEKMVVHFL</sequence>
<keyword evidence="1" id="KW-1133">Transmembrane helix</keyword>
<keyword evidence="1" id="KW-0472">Membrane</keyword>
<name>A0A834MRA3_VESVU</name>
<gene>
    <name evidence="2" type="ORF">HZH66_014413</name>
</gene>
<dbReference type="Proteomes" id="UP000614350">
    <property type="component" value="Unassembled WGS sequence"/>
</dbReference>
<keyword evidence="1" id="KW-0812">Transmembrane</keyword>
<comment type="caution">
    <text evidence="2">The sequence shown here is derived from an EMBL/GenBank/DDBJ whole genome shotgun (WGS) entry which is preliminary data.</text>
</comment>
<evidence type="ECO:0000313" key="2">
    <source>
        <dbReference type="EMBL" id="KAF7380058.1"/>
    </source>
</evidence>
<reference evidence="2" key="1">
    <citation type="journal article" date="2020" name="G3 (Bethesda)">
        <title>High-Quality Assemblies for Three Invasive Social Wasps from the &lt;i&gt;Vespula&lt;/i&gt; Genus.</title>
        <authorList>
            <person name="Harrop T.W.R."/>
            <person name="Guhlin J."/>
            <person name="McLaughlin G.M."/>
            <person name="Permina E."/>
            <person name="Stockwell P."/>
            <person name="Gilligan J."/>
            <person name="Le Lec M.F."/>
            <person name="Gruber M.A.M."/>
            <person name="Quinn O."/>
            <person name="Lovegrove M."/>
            <person name="Duncan E.J."/>
            <person name="Remnant E.J."/>
            <person name="Van Eeckhoven J."/>
            <person name="Graham B."/>
            <person name="Knapp R.A."/>
            <person name="Langford K.W."/>
            <person name="Kronenberg Z."/>
            <person name="Press M.O."/>
            <person name="Eacker S.M."/>
            <person name="Wilson-Rankin E.E."/>
            <person name="Purcell J."/>
            <person name="Lester P.J."/>
            <person name="Dearden P.K."/>
        </authorList>
    </citation>
    <scope>NUCLEOTIDE SEQUENCE</scope>
    <source>
        <strain evidence="2">Marl-1</strain>
    </source>
</reference>
<protein>
    <submittedName>
        <fullName evidence="2">Uncharacterized protein</fullName>
    </submittedName>
</protein>